<dbReference type="SUPFAM" id="SSF53850">
    <property type="entry name" value="Periplasmic binding protein-like II"/>
    <property type="match status" value="1"/>
</dbReference>
<comment type="catalytic activity">
    <reaction evidence="6">
        <text>4 porphobilinogen + H2O = hydroxymethylbilane + 4 NH4(+)</text>
        <dbReference type="Rhea" id="RHEA:13185"/>
        <dbReference type="ChEBI" id="CHEBI:15377"/>
        <dbReference type="ChEBI" id="CHEBI:28938"/>
        <dbReference type="ChEBI" id="CHEBI:57845"/>
        <dbReference type="ChEBI" id="CHEBI:58126"/>
        <dbReference type="EC" id="2.5.1.61"/>
    </reaction>
</comment>
<reference evidence="9 10" key="1">
    <citation type="submission" date="2018-11" db="EMBL/GenBank/DDBJ databases">
        <title>Clostridium sp. nov., a member of the family Erysipelotrichaceae isolated from pig faeces.</title>
        <authorList>
            <person name="Chang Y.-H."/>
        </authorList>
    </citation>
    <scope>NUCLEOTIDE SEQUENCE [LARGE SCALE GENOMIC DNA]</scope>
    <source>
        <strain evidence="9 10">YH-panp20</strain>
    </source>
</reference>
<keyword evidence="4 9" id="KW-0808">Transferase</keyword>
<dbReference type="PANTHER" id="PTHR11557">
    <property type="entry name" value="PORPHOBILINOGEN DEAMINASE"/>
    <property type="match status" value="1"/>
</dbReference>
<evidence type="ECO:0000256" key="1">
    <source>
        <dbReference type="ARBA" id="ARBA00002869"/>
    </source>
</evidence>
<dbReference type="PIRSF" id="PIRSF001438">
    <property type="entry name" value="4pyrrol_synth_OHMeBilane_synth"/>
    <property type="match status" value="1"/>
</dbReference>
<protein>
    <recommendedName>
        <fullName evidence="3 7">Hydroxymethylbilane synthase</fullName>
        <ecNumber evidence="3 7">2.5.1.61</ecNumber>
    </recommendedName>
</protein>
<name>A0A3N0HYG3_9FIRM</name>
<keyword evidence="5" id="KW-0627">Porphyrin biosynthesis</keyword>
<dbReference type="AlphaFoldDB" id="A0A3N0HYG3"/>
<evidence type="ECO:0000256" key="7">
    <source>
        <dbReference type="NCBIfam" id="TIGR00212"/>
    </source>
</evidence>
<dbReference type="GO" id="GO:0006783">
    <property type="term" value="P:heme biosynthetic process"/>
    <property type="evidence" value="ECO:0007669"/>
    <property type="project" value="TreeGrafter"/>
</dbReference>
<dbReference type="Pfam" id="PF01379">
    <property type="entry name" value="Porphobil_deam"/>
    <property type="match status" value="1"/>
</dbReference>
<gene>
    <name evidence="9" type="ORF">EDX97_10305</name>
</gene>
<proteinExistence type="inferred from homology"/>
<evidence type="ECO:0000256" key="6">
    <source>
        <dbReference type="ARBA" id="ARBA00048169"/>
    </source>
</evidence>
<sequence length="256" mass="28224">MVVDALQIPVQIVPIVSKGDQIQDRCLASIGGKGLFVSVFEQAIQKDQIDIAVHSGKDMPSQITDGFYVPAVLARANPADLLISKTKIWPGATIDTSSPRRAQLYTRIDPTCQIKMIRGNVETRLRKLEEGDYDGIILAQAGLERLHIDLHAYVVQVLDILPATAQGIIAIETKTGFILPKNIDDKKTHILFDTGRQLMALMHADCHDAASAHAQWIDDDTLQIQAFYQDSPIFMCQTKLDQIDACIQEMAGALYG</sequence>
<feature type="domain" description="Porphobilinogen deaminase N-terminal" evidence="8">
    <location>
        <begin position="2"/>
        <end position="175"/>
    </location>
</feature>
<evidence type="ECO:0000313" key="10">
    <source>
        <dbReference type="Proteomes" id="UP000276568"/>
    </source>
</evidence>
<dbReference type="PANTHER" id="PTHR11557:SF0">
    <property type="entry name" value="PORPHOBILINOGEN DEAMINASE"/>
    <property type="match status" value="1"/>
</dbReference>
<comment type="caution">
    <text evidence="9">The sequence shown here is derived from an EMBL/GenBank/DDBJ whole genome shotgun (WGS) entry which is preliminary data.</text>
</comment>
<dbReference type="PRINTS" id="PR00151">
    <property type="entry name" value="PORPHBDMNASE"/>
</dbReference>
<keyword evidence="10" id="KW-1185">Reference proteome</keyword>
<comment type="function">
    <text evidence="1">Tetrapolymerization of the monopyrrole PBG into the hydroxymethylbilane pre-uroporphyrinogen in several discrete steps.</text>
</comment>
<dbReference type="GO" id="GO:0004418">
    <property type="term" value="F:hydroxymethylbilane synthase activity"/>
    <property type="evidence" value="ECO:0007669"/>
    <property type="project" value="UniProtKB-UniRule"/>
</dbReference>
<dbReference type="InterPro" id="IPR000860">
    <property type="entry name" value="HemC"/>
</dbReference>
<evidence type="ECO:0000256" key="3">
    <source>
        <dbReference type="ARBA" id="ARBA00012655"/>
    </source>
</evidence>
<dbReference type="InterPro" id="IPR022417">
    <property type="entry name" value="Porphobilin_deaminase_N"/>
</dbReference>
<dbReference type="NCBIfam" id="TIGR00212">
    <property type="entry name" value="hemC"/>
    <property type="match status" value="1"/>
</dbReference>
<accession>A0A3N0HYG3</accession>
<dbReference type="GO" id="GO:0005737">
    <property type="term" value="C:cytoplasm"/>
    <property type="evidence" value="ECO:0007669"/>
    <property type="project" value="UniProtKB-UniRule"/>
</dbReference>
<dbReference type="Proteomes" id="UP000276568">
    <property type="component" value="Unassembled WGS sequence"/>
</dbReference>
<evidence type="ECO:0000256" key="2">
    <source>
        <dbReference type="ARBA" id="ARBA00005638"/>
    </source>
</evidence>
<evidence type="ECO:0000259" key="8">
    <source>
        <dbReference type="Pfam" id="PF01379"/>
    </source>
</evidence>
<organism evidence="9 10">
    <name type="scientific">Absicoccus porci</name>
    <dbReference type="NCBI Taxonomy" id="2486576"/>
    <lineage>
        <taxon>Bacteria</taxon>
        <taxon>Bacillati</taxon>
        <taxon>Bacillota</taxon>
        <taxon>Erysipelotrichia</taxon>
        <taxon>Erysipelotrichales</taxon>
        <taxon>Erysipelotrichaceae</taxon>
        <taxon>Absicoccus</taxon>
    </lineage>
</organism>
<dbReference type="OrthoDB" id="9810298at2"/>
<dbReference type="EMBL" id="RJQC01000004">
    <property type="protein sequence ID" value="RNM29376.1"/>
    <property type="molecule type" value="Genomic_DNA"/>
</dbReference>
<dbReference type="EC" id="2.5.1.61" evidence="3 7"/>
<evidence type="ECO:0000313" key="9">
    <source>
        <dbReference type="EMBL" id="RNM29376.1"/>
    </source>
</evidence>
<evidence type="ECO:0000256" key="5">
    <source>
        <dbReference type="ARBA" id="ARBA00023244"/>
    </source>
</evidence>
<comment type="similarity">
    <text evidence="2">Belongs to the HMBS family.</text>
</comment>
<dbReference type="Gene3D" id="3.40.190.10">
    <property type="entry name" value="Periplasmic binding protein-like II"/>
    <property type="match status" value="2"/>
</dbReference>
<evidence type="ECO:0000256" key="4">
    <source>
        <dbReference type="ARBA" id="ARBA00022679"/>
    </source>
</evidence>